<dbReference type="GO" id="GO:0002128">
    <property type="term" value="P:tRNA nucleoside ribose methylation"/>
    <property type="evidence" value="ECO:0007669"/>
    <property type="project" value="TreeGrafter"/>
</dbReference>
<proteinExistence type="inferred from homology"/>
<dbReference type="Gene3D" id="3.40.1280.10">
    <property type="match status" value="1"/>
</dbReference>
<dbReference type="PANTHER" id="PTHR42786">
    <property type="entry name" value="TRNA/RRNA METHYLTRANSFERASE"/>
    <property type="match status" value="1"/>
</dbReference>
<keyword evidence="4" id="KW-0949">S-adenosyl-L-methionine</keyword>
<evidence type="ECO:0000313" key="7">
    <source>
        <dbReference type="EMBL" id="KAG2454033.1"/>
    </source>
</evidence>
<feature type="domain" description="tRNA/rRNA methyltransferase SpoU type" evidence="6">
    <location>
        <begin position="60"/>
        <end position="222"/>
    </location>
</feature>
<dbReference type="InterPro" id="IPR029028">
    <property type="entry name" value="Alpha/beta_knot_MTases"/>
</dbReference>
<comment type="caution">
    <text evidence="7">The sequence shown here is derived from an EMBL/GenBank/DDBJ whole genome shotgun (WGS) entry which is preliminary data.</text>
</comment>
<dbReference type="OrthoDB" id="241340at2759"/>
<dbReference type="InterPro" id="IPR001537">
    <property type="entry name" value="SpoU_MeTrfase"/>
</dbReference>
<evidence type="ECO:0000256" key="1">
    <source>
        <dbReference type="ARBA" id="ARBA00007228"/>
    </source>
</evidence>
<dbReference type="InterPro" id="IPR004384">
    <property type="entry name" value="RNA_MeTrfase_TrmJ/LasT"/>
</dbReference>
<keyword evidence="8" id="KW-1185">Reference proteome</keyword>
<sequence length="477" mass="48016">MDRACVGRMGASAGDRPGTRDISSCPGHCACSRRAPPAAAPAAPAPAGPALPRDLLLGDVRVVLVAPKHEANIGAVARAAANFECLNLYIVAPRCDGAAAGWRGEARKVACGDAVLDRAVVVDTLEQALADTASSIGFTRRTGAARRTHASLGHLLAEFPFALPLQPPPAVTGAAGTTALVFGREESGLTEAELRLCSHASAIPTGRVQPSMNLSHAVSAVLAEVFSRRCGLLAVDSAAAVDEAAAAVDEAASSSGGGSGSGSRQLLRMPAGGAAAVGRPLPASPPGATAAAAIAAAGRVGGRYGGGAGDAGDGSAAGPGPGSGPDAPDAGTLPASAQEVELLLLKVAAIAEAVGMSGAESKGGGNNGNHGRRRLPLGHLRGVVSRARVNAAESRSLHGLASAVLQALDPDHPLEARKAAQRRQQQPQQPPHPHPQQQQQQQQPMSSTDKGRGNEQEKEQGGGQERQGQVREEGKVE</sequence>
<evidence type="ECO:0000256" key="2">
    <source>
        <dbReference type="ARBA" id="ARBA00022603"/>
    </source>
</evidence>
<evidence type="ECO:0000256" key="5">
    <source>
        <dbReference type="SAM" id="MobiDB-lite"/>
    </source>
</evidence>
<dbReference type="GO" id="GO:0005829">
    <property type="term" value="C:cytosol"/>
    <property type="evidence" value="ECO:0007669"/>
    <property type="project" value="TreeGrafter"/>
</dbReference>
<reference evidence="7" key="1">
    <citation type="journal article" date="2020" name="bioRxiv">
        <title>Comparative genomics of Chlamydomonas.</title>
        <authorList>
            <person name="Craig R.J."/>
            <person name="Hasan A.R."/>
            <person name="Ness R.W."/>
            <person name="Keightley P.D."/>
        </authorList>
    </citation>
    <scope>NUCLEOTIDE SEQUENCE</scope>
    <source>
        <strain evidence="7">CCAP 11/173</strain>
    </source>
</reference>
<dbReference type="SUPFAM" id="SSF75217">
    <property type="entry name" value="alpha/beta knot"/>
    <property type="match status" value="1"/>
</dbReference>
<dbReference type="GO" id="GO:0008173">
    <property type="term" value="F:RNA methyltransferase activity"/>
    <property type="evidence" value="ECO:0007669"/>
    <property type="project" value="InterPro"/>
</dbReference>
<dbReference type="CDD" id="cd18093">
    <property type="entry name" value="SpoU-like_TrmJ"/>
    <property type="match status" value="1"/>
</dbReference>
<feature type="region of interest" description="Disordered" evidence="5">
    <location>
        <begin position="416"/>
        <end position="477"/>
    </location>
</feature>
<feature type="compositionally biased region" description="Basic and acidic residues" evidence="5">
    <location>
        <begin position="449"/>
        <end position="460"/>
    </location>
</feature>
<protein>
    <recommendedName>
        <fullName evidence="6">tRNA/rRNA methyltransferase SpoU type domain-containing protein</fullName>
    </recommendedName>
</protein>
<feature type="region of interest" description="Disordered" evidence="5">
    <location>
        <begin position="310"/>
        <end position="333"/>
    </location>
</feature>
<accession>A0A835WTP8</accession>
<evidence type="ECO:0000313" key="8">
    <source>
        <dbReference type="Proteomes" id="UP000613740"/>
    </source>
</evidence>
<keyword evidence="3" id="KW-0808">Transferase</keyword>
<feature type="compositionally biased region" description="Low complexity" evidence="5">
    <location>
        <begin position="435"/>
        <end position="444"/>
    </location>
</feature>
<dbReference type="PANTHER" id="PTHR42786:SF2">
    <property type="entry name" value="TRNA (CYTIDINE_URIDINE-2'-O-)-METHYLTRANSFERASE TRMJ"/>
    <property type="match status" value="1"/>
</dbReference>
<dbReference type="AlphaFoldDB" id="A0A835WTP8"/>
<dbReference type="GO" id="GO:0003723">
    <property type="term" value="F:RNA binding"/>
    <property type="evidence" value="ECO:0007669"/>
    <property type="project" value="InterPro"/>
</dbReference>
<dbReference type="Proteomes" id="UP000613740">
    <property type="component" value="Unassembled WGS sequence"/>
</dbReference>
<dbReference type="EMBL" id="JAEHOD010000002">
    <property type="protein sequence ID" value="KAG2454033.1"/>
    <property type="molecule type" value="Genomic_DNA"/>
</dbReference>
<organism evidence="7 8">
    <name type="scientific">Chlamydomonas schloesseri</name>
    <dbReference type="NCBI Taxonomy" id="2026947"/>
    <lineage>
        <taxon>Eukaryota</taxon>
        <taxon>Viridiplantae</taxon>
        <taxon>Chlorophyta</taxon>
        <taxon>core chlorophytes</taxon>
        <taxon>Chlorophyceae</taxon>
        <taxon>CS clade</taxon>
        <taxon>Chlamydomonadales</taxon>
        <taxon>Chlamydomonadaceae</taxon>
        <taxon>Chlamydomonas</taxon>
    </lineage>
</organism>
<name>A0A835WTP8_9CHLO</name>
<feature type="region of interest" description="Disordered" evidence="5">
    <location>
        <begin position="357"/>
        <end position="378"/>
    </location>
</feature>
<gene>
    <name evidence="7" type="ORF">HYH02_001074</name>
</gene>
<feature type="compositionally biased region" description="Gly residues" evidence="5">
    <location>
        <begin position="310"/>
        <end position="323"/>
    </location>
</feature>
<evidence type="ECO:0000259" key="6">
    <source>
        <dbReference type="Pfam" id="PF00588"/>
    </source>
</evidence>
<evidence type="ECO:0000256" key="4">
    <source>
        <dbReference type="ARBA" id="ARBA00022691"/>
    </source>
</evidence>
<comment type="similarity">
    <text evidence="1">Belongs to the class IV-like SAM-binding methyltransferase superfamily. RNA methyltransferase TrmH family.</text>
</comment>
<feature type="compositionally biased region" description="Basic and acidic residues" evidence="5">
    <location>
        <begin position="468"/>
        <end position="477"/>
    </location>
</feature>
<evidence type="ECO:0000256" key="3">
    <source>
        <dbReference type="ARBA" id="ARBA00022679"/>
    </source>
</evidence>
<keyword evidence="2" id="KW-0489">Methyltransferase</keyword>
<dbReference type="Pfam" id="PF00588">
    <property type="entry name" value="SpoU_methylase"/>
    <property type="match status" value="1"/>
</dbReference>
<dbReference type="InterPro" id="IPR029026">
    <property type="entry name" value="tRNA_m1G_MTases_N"/>
</dbReference>